<reference evidence="2 3" key="1">
    <citation type="submission" date="2021-06" db="EMBL/GenBank/DDBJ databases">
        <title>Caerostris extrusa draft genome.</title>
        <authorList>
            <person name="Kono N."/>
            <person name="Arakawa K."/>
        </authorList>
    </citation>
    <scope>NUCLEOTIDE SEQUENCE [LARGE SCALE GENOMIC DNA]</scope>
</reference>
<dbReference type="AlphaFoldDB" id="A0AAV4WBZ9"/>
<evidence type="ECO:0000313" key="2">
    <source>
        <dbReference type="EMBL" id="GIY80147.1"/>
    </source>
</evidence>
<proteinExistence type="predicted"/>
<name>A0AAV4WBZ9_CAEEX</name>
<comment type="caution">
    <text evidence="2">The sequence shown here is derived from an EMBL/GenBank/DDBJ whole genome shotgun (WGS) entry which is preliminary data.</text>
</comment>
<gene>
    <name evidence="2" type="primary">AVEN_132425_1</name>
    <name evidence="2" type="ORF">CEXT_282621</name>
</gene>
<feature type="compositionally biased region" description="Polar residues" evidence="1">
    <location>
        <begin position="1"/>
        <end position="13"/>
    </location>
</feature>
<accession>A0AAV4WBZ9</accession>
<sequence length="109" mass="12583">METLSSPAQTSESAYGVVKRRQKVAKGVQTEEVRKRCWRHRRETLAEKTLQNDSERTLSRQESKSDILSPNASKSVLRRALPNVNFSTWTRTHKVSTFEIFPVFTRCLS</sequence>
<dbReference type="Proteomes" id="UP001054945">
    <property type="component" value="Unassembled WGS sequence"/>
</dbReference>
<evidence type="ECO:0000256" key="1">
    <source>
        <dbReference type="SAM" id="MobiDB-lite"/>
    </source>
</evidence>
<organism evidence="2 3">
    <name type="scientific">Caerostris extrusa</name>
    <name type="common">Bark spider</name>
    <name type="synonym">Caerostris bankana</name>
    <dbReference type="NCBI Taxonomy" id="172846"/>
    <lineage>
        <taxon>Eukaryota</taxon>
        <taxon>Metazoa</taxon>
        <taxon>Ecdysozoa</taxon>
        <taxon>Arthropoda</taxon>
        <taxon>Chelicerata</taxon>
        <taxon>Arachnida</taxon>
        <taxon>Araneae</taxon>
        <taxon>Araneomorphae</taxon>
        <taxon>Entelegynae</taxon>
        <taxon>Araneoidea</taxon>
        <taxon>Araneidae</taxon>
        <taxon>Caerostris</taxon>
    </lineage>
</organism>
<keyword evidence="3" id="KW-1185">Reference proteome</keyword>
<feature type="region of interest" description="Disordered" evidence="1">
    <location>
        <begin position="1"/>
        <end position="23"/>
    </location>
</feature>
<feature type="region of interest" description="Disordered" evidence="1">
    <location>
        <begin position="48"/>
        <end position="72"/>
    </location>
</feature>
<dbReference type="EMBL" id="BPLR01015975">
    <property type="protein sequence ID" value="GIY80147.1"/>
    <property type="molecule type" value="Genomic_DNA"/>
</dbReference>
<protein>
    <submittedName>
        <fullName evidence="2">Uncharacterized protein</fullName>
    </submittedName>
</protein>
<evidence type="ECO:0000313" key="3">
    <source>
        <dbReference type="Proteomes" id="UP001054945"/>
    </source>
</evidence>
<feature type="compositionally biased region" description="Basic and acidic residues" evidence="1">
    <location>
        <begin position="53"/>
        <end position="65"/>
    </location>
</feature>